<name>A0A7C8ZNH7_OPUST</name>
<proteinExistence type="predicted"/>
<organism evidence="1">
    <name type="scientific">Opuntia streptacantha</name>
    <name type="common">Prickly pear cactus</name>
    <name type="synonym">Opuntia cardona</name>
    <dbReference type="NCBI Taxonomy" id="393608"/>
    <lineage>
        <taxon>Eukaryota</taxon>
        <taxon>Viridiplantae</taxon>
        <taxon>Streptophyta</taxon>
        <taxon>Embryophyta</taxon>
        <taxon>Tracheophyta</taxon>
        <taxon>Spermatophyta</taxon>
        <taxon>Magnoliopsida</taxon>
        <taxon>eudicotyledons</taxon>
        <taxon>Gunneridae</taxon>
        <taxon>Pentapetalae</taxon>
        <taxon>Caryophyllales</taxon>
        <taxon>Cactineae</taxon>
        <taxon>Cactaceae</taxon>
        <taxon>Opuntioideae</taxon>
        <taxon>Opuntia</taxon>
    </lineage>
</organism>
<accession>A0A7C8ZNH7</accession>
<reference evidence="1" key="2">
    <citation type="submission" date="2020-07" db="EMBL/GenBank/DDBJ databases">
        <authorList>
            <person name="Vera ALvarez R."/>
            <person name="Arias-Moreno D.M."/>
            <person name="Jimenez-Jacinto V."/>
            <person name="Jimenez-Bremont J.F."/>
            <person name="Swaminathan K."/>
            <person name="Moose S.P."/>
            <person name="Guerrero-Gonzalez M.L."/>
            <person name="Marino-Ramirez L."/>
            <person name="Landsman D."/>
            <person name="Rodriguez-Kessler M."/>
            <person name="Delgado-Sanchez P."/>
        </authorList>
    </citation>
    <scope>NUCLEOTIDE SEQUENCE</scope>
    <source>
        <tissue evidence="1">Cladode</tissue>
    </source>
</reference>
<dbReference type="EMBL" id="GISG01147619">
    <property type="protein sequence ID" value="MBA4646690.1"/>
    <property type="molecule type" value="Transcribed_RNA"/>
</dbReference>
<evidence type="ECO:0000313" key="1">
    <source>
        <dbReference type="EMBL" id="MBA4646690.1"/>
    </source>
</evidence>
<reference evidence="1" key="1">
    <citation type="journal article" date="2013" name="J. Plant Res.">
        <title>Effect of fungi and light on seed germination of three Opuntia species from semiarid lands of central Mexico.</title>
        <authorList>
            <person name="Delgado-Sanchez P."/>
            <person name="Jimenez-Bremont J.F."/>
            <person name="Guerrero-Gonzalez Mde L."/>
            <person name="Flores J."/>
        </authorList>
    </citation>
    <scope>NUCLEOTIDE SEQUENCE</scope>
    <source>
        <tissue evidence="1">Cladode</tissue>
    </source>
</reference>
<protein>
    <submittedName>
        <fullName evidence="1">Uncharacterized protein</fullName>
    </submittedName>
</protein>
<sequence>MICATIPPRNRGYQYTYTFTMGFVSSLHLHYGYSVSLEFWRVSRLNASFESSVILHLSRTTFPSLNFWFLSRATMYFHPRSCPQLQQKISATVCIPDIISLSSSGPTDTFTPGKDIISKG</sequence>
<dbReference type="AlphaFoldDB" id="A0A7C8ZNH7"/>